<dbReference type="InterPro" id="IPR011992">
    <property type="entry name" value="EF-hand-dom_pair"/>
</dbReference>
<sequence length="155" mass="17194">MNAWPVVLSWLLLLAMDPSDAECCDHTRKVCTVRWLFFKTGCTKYCGDGTEPTPCCGHGKCNIFCCNCDGGCRGKKRTLGEEFLPPLVFEEYDADGDQRLSVEEAAVLLEALEIDVSSLAADWFTSVDSNGNGYIEADEFDKDMVPQRSSSSKLW</sequence>
<evidence type="ECO:0000313" key="5">
    <source>
        <dbReference type="Proteomes" id="UP000838412"/>
    </source>
</evidence>
<name>A0A8K0EBX0_BRALA</name>
<organism evidence="4 5">
    <name type="scientific">Branchiostoma lanceolatum</name>
    <name type="common">Common lancelet</name>
    <name type="synonym">Amphioxus lanceolatum</name>
    <dbReference type="NCBI Taxonomy" id="7740"/>
    <lineage>
        <taxon>Eukaryota</taxon>
        <taxon>Metazoa</taxon>
        <taxon>Chordata</taxon>
        <taxon>Cephalochordata</taxon>
        <taxon>Leptocardii</taxon>
        <taxon>Amphioxiformes</taxon>
        <taxon>Branchiostomatidae</taxon>
        <taxon>Branchiostoma</taxon>
    </lineage>
</organism>
<dbReference type="SUPFAM" id="SSF47473">
    <property type="entry name" value="EF-hand"/>
    <property type="match status" value="1"/>
</dbReference>
<protein>
    <submittedName>
        <fullName evidence="4">Hypp7485 protein</fullName>
    </submittedName>
</protein>
<accession>A0A8K0EBX0</accession>
<keyword evidence="2" id="KW-0732">Signal</keyword>
<dbReference type="EMBL" id="OV696699">
    <property type="protein sequence ID" value="CAH1245434.1"/>
    <property type="molecule type" value="Genomic_DNA"/>
</dbReference>
<dbReference type="OrthoDB" id="3737830at2759"/>
<dbReference type="Gene3D" id="1.10.238.10">
    <property type="entry name" value="EF-hand"/>
    <property type="match status" value="1"/>
</dbReference>
<evidence type="ECO:0000313" key="4">
    <source>
        <dbReference type="EMBL" id="CAH1245434.1"/>
    </source>
</evidence>
<feature type="signal peptide" evidence="2">
    <location>
        <begin position="1"/>
        <end position="21"/>
    </location>
</feature>
<dbReference type="InterPro" id="IPR002048">
    <property type="entry name" value="EF_hand_dom"/>
</dbReference>
<dbReference type="Proteomes" id="UP000838412">
    <property type="component" value="Chromosome 14"/>
</dbReference>
<dbReference type="AlphaFoldDB" id="A0A8K0EBX0"/>
<evidence type="ECO:0000259" key="3">
    <source>
        <dbReference type="PROSITE" id="PS50222"/>
    </source>
</evidence>
<dbReference type="InterPro" id="IPR018247">
    <property type="entry name" value="EF_Hand_1_Ca_BS"/>
</dbReference>
<feature type="chain" id="PRO_5035419658" evidence="2">
    <location>
        <begin position="22"/>
        <end position="155"/>
    </location>
</feature>
<feature type="domain" description="EF-hand" evidence="3">
    <location>
        <begin position="88"/>
        <end position="115"/>
    </location>
</feature>
<keyword evidence="1" id="KW-0106">Calcium</keyword>
<keyword evidence="5" id="KW-1185">Reference proteome</keyword>
<gene>
    <name evidence="4" type="primary">Hypp7485</name>
    <name evidence="4" type="ORF">BLAG_LOCUS7766</name>
</gene>
<dbReference type="GO" id="GO:0005509">
    <property type="term" value="F:calcium ion binding"/>
    <property type="evidence" value="ECO:0007669"/>
    <property type="project" value="InterPro"/>
</dbReference>
<proteinExistence type="predicted"/>
<dbReference type="PROSITE" id="PS50222">
    <property type="entry name" value="EF_HAND_2"/>
    <property type="match status" value="1"/>
</dbReference>
<dbReference type="Pfam" id="PF13499">
    <property type="entry name" value="EF-hand_7"/>
    <property type="match status" value="1"/>
</dbReference>
<reference evidence="4" key="1">
    <citation type="submission" date="2022-01" db="EMBL/GenBank/DDBJ databases">
        <authorList>
            <person name="Braso-Vives M."/>
        </authorList>
    </citation>
    <scope>NUCLEOTIDE SEQUENCE</scope>
</reference>
<dbReference type="Gene3D" id="3.30.70.2800">
    <property type="match status" value="1"/>
</dbReference>
<evidence type="ECO:0000256" key="2">
    <source>
        <dbReference type="SAM" id="SignalP"/>
    </source>
</evidence>
<dbReference type="PROSITE" id="PS00018">
    <property type="entry name" value="EF_HAND_1"/>
    <property type="match status" value="1"/>
</dbReference>
<evidence type="ECO:0000256" key="1">
    <source>
        <dbReference type="ARBA" id="ARBA00022837"/>
    </source>
</evidence>
<dbReference type="CDD" id="cd00051">
    <property type="entry name" value="EFh"/>
    <property type="match status" value="1"/>
</dbReference>